<dbReference type="InterPro" id="IPR045584">
    <property type="entry name" value="Pilin-like"/>
</dbReference>
<accession>A0A7W9SPR0</accession>
<dbReference type="PANTHER" id="PTHR30093">
    <property type="entry name" value="GENERAL SECRETION PATHWAY PROTEIN G"/>
    <property type="match status" value="1"/>
</dbReference>
<dbReference type="EMBL" id="JACHGW010000002">
    <property type="protein sequence ID" value="MBB6050200.1"/>
    <property type="molecule type" value="Genomic_DNA"/>
</dbReference>
<keyword evidence="1" id="KW-0812">Transmembrane</keyword>
<keyword evidence="1" id="KW-0472">Membrane</keyword>
<dbReference type="RefSeq" id="WP_184194710.1">
    <property type="nucleotide sequence ID" value="NZ_JACHGW010000002.1"/>
</dbReference>
<sequence length="284" mass="30519">MRPRRSVFTLIELLVVIAIIAILASILFPVFAQARGKARQASNLSNLKQIGLAVLMYAQDYDETMVPYLLPRVGGGTVWWHGVTLPTSPLTYRREEGLIQPYMKNVQIQDCPVGKDIPTPFNWVGGNLVPAYGTNALAFVQPTAANPTTVSLAAFQEPASTMLMLDAVNAVNPAALTKSFFISPNWTRNAAGAVVDNGGAASSLAPRVHGRHSGNTACVLWADGHVTVARPQFRPAGSAAINDNRRARNVGELSPVALPATITASDPRLVEYNRFFALDKTTGL</sequence>
<dbReference type="NCBIfam" id="TIGR02532">
    <property type="entry name" value="IV_pilin_GFxxxE"/>
    <property type="match status" value="1"/>
</dbReference>
<dbReference type="InterPro" id="IPR012902">
    <property type="entry name" value="N_methyl_site"/>
</dbReference>
<keyword evidence="3" id="KW-1185">Reference proteome</keyword>
<evidence type="ECO:0000256" key="1">
    <source>
        <dbReference type="SAM" id="Phobius"/>
    </source>
</evidence>
<dbReference type="SUPFAM" id="SSF54523">
    <property type="entry name" value="Pili subunits"/>
    <property type="match status" value="1"/>
</dbReference>
<dbReference type="PANTHER" id="PTHR30093:SF2">
    <property type="entry name" value="TYPE II SECRETION SYSTEM PROTEIN H"/>
    <property type="match status" value="1"/>
</dbReference>
<name>A0A7W9SPR0_ARMRO</name>
<evidence type="ECO:0000313" key="2">
    <source>
        <dbReference type="EMBL" id="MBB6050200.1"/>
    </source>
</evidence>
<feature type="transmembrane region" description="Helical" evidence="1">
    <location>
        <begin position="7"/>
        <end position="32"/>
    </location>
</feature>
<comment type="caution">
    <text evidence="2">The sequence shown here is derived from an EMBL/GenBank/DDBJ whole genome shotgun (WGS) entry which is preliminary data.</text>
</comment>
<gene>
    <name evidence="2" type="ORF">HNQ39_001991</name>
</gene>
<dbReference type="Proteomes" id="UP000520814">
    <property type="component" value="Unassembled WGS sequence"/>
</dbReference>
<keyword evidence="1" id="KW-1133">Transmembrane helix</keyword>
<protein>
    <submittedName>
        <fullName evidence="2">Prepilin-type N-terminal cleavage/methylation domain-containing protein/prepilin-type processing-associated H-X9-DG protein</fullName>
    </submittedName>
</protein>
<evidence type="ECO:0000313" key="3">
    <source>
        <dbReference type="Proteomes" id="UP000520814"/>
    </source>
</evidence>
<proteinExistence type="predicted"/>
<reference evidence="2 3" key="1">
    <citation type="submission" date="2020-08" db="EMBL/GenBank/DDBJ databases">
        <title>Genomic Encyclopedia of Type Strains, Phase IV (KMG-IV): sequencing the most valuable type-strain genomes for metagenomic binning, comparative biology and taxonomic classification.</title>
        <authorList>
            <person name="Goeker M."/>
        </authorList>
    </citation>
    <scope>NUCLEOTIDE SEQUENCE [LARGE SCALE GENOMIC DNA]</scope>
    <source>
        <strain evidence="2 3">DSM 23562</strain>
    </source>
</reference>
<dbReference type="AlphaFoldDB" id="A0A7W9SPR0"/>
<dbReference type="Gene3D" id="3.30.700.10">
    <property type="entry name" value="Glycoprotein, Type 4 Pilin"/>
    <property type="match status" value="1"/>
</dbReference>
<organism evidence="2 3">
    <name type="scientific">Armatimonas rosea</name>
    <dbReference type="NCBI Taxonomy" id="685828"/>
    <lineage>
        <taxon>Bacteria</taxon>
        <taxon>Bacillati</taxon>
        <taxon>Armatimonadota</taxon>
        <taxon>Armatimonadia</taxon>
        <taxon>Armatimonadales</taxon>
        <taxon>Armatimonadaceae</taxon>
        <taxon>Armatimonas</taxon>
    </lineage>
</organism>